<evidence type="ECO:0008006" key="3">
    <source>
        <dbReference type="Google" id="ProtNLM"/>
    </source>
</evidence>
<protein>
    <recommendedName>
        <fullName evidence="3">Peptidoglycan binding-like domain-containing protein</fullName>
    </recommendedName>
</protein>
<dbReference type="Gene3D" id="2.40.420.20">
    <property type="match status" value="1"/>
</dbReference>
<keyword evidence="2" id="KW-1185">Reference proteome</keyword>
<dbReference type="Proteomes" id="UP001183643">
    <property type="component" value="Unassembled WGS sequence"/>
</dbReference>
<accession>A0AAE3YQ22</accession>
<organism evidence="1 2">
    <name type="scientific">Catenuloplanes atrovinosus</name>
    <dbReference type="NCBI Taxonomy" id="137266"/>
    <lineage>
        <taxon>Bacteria</taxon>
        <taxon>Bacillati</taxon>
        <taxon>Actinomycetota</taxon>
        <taxon>Actinomycetes</taxon>
        <taxon>Micromonosporales</taxon>
        <taxon>Micromonosporaceae</taxon>
        <taxon>Catenuloplanes</taxon>
    </lineage>
</organism>
<dbReference type="EMBL" id="JAVDYB010000001">
    <property type="protein sequence ID" value="MDR7277177.1"/>
    <property type="molecule type" value="Genomic_DNA"/>
</dbReference>
<dbReference type="AlphaFoldDB" id="A0AAE3YQ22"/>
<gene>
    <name evidence="1" type="ORF">J2S41_003955</name>
</gene>
<proteinExistence type="predicted"/>
<sequence>MKARIVITASVVAVVVAAASFWLVSGREGTPGPAAANSAAVATAEVVRTDLSDTRTLRGSLGYGAARQVKGHGGTVTWLPATGATIKRGEQLLRVDDRPVTLFYGDLPLYRDLNHPRATGRDVAVVADNLRALGYEVGSLGGNRDAPRYTETLIGAVKRWQKDTGRADSGAVTMNDVIVLAGEVRVDSLTAQTGDDAAAPLMTVTPTRKVITAEVELGDVSATKTGTAVTITMPDGSAIAGRVGTVGTALRTDANDQEGPRTFTVTVTADDPQKLTAFDTAEVSVVITTATRQGVLAVPVGSLLALSEGGYAVQLPDGTLVAVTTGMFAKGLVEVTGEGLAEGQVVVTTS</sequence>
<reference evidence="1" key="1">
    <citation type="submission" date="2023-07" db="EMBL/GenBank/DDBJ databases">
        <title>Sequencing the genomes of 1000 actinobacteria strains.</title>
        <authorList>
            <person name="Klenk H.-P."/>
        </authorList>
    </citation>
    <scope>NUCLEOTIDE SEQUENCE</scope>
    <source>
        <strain evidence="1">DSM 44707</strain>
    </source>
</reference>
<comment type="caution">
    <text evidence="1">The sequence shown here is derived from an EMBL/GenBank/DDBJ whole genome shotgun (WGS) entry which is preliminary data.</text>
</comment>
<dbReference type="RefSeq" id="WP_310369378.1">
    <property type="nucleotide sequence ID" value="NZ_JAVDYB010000001.1"/>
</dbReference>
<evidence type="ECO:0000313" key="2">
    <source>
        <dbReference type="Proteomes" id="UP001183643"/>
    </source>
</evidence>
<evidence type="ECO:0000313" key="1">
    <source>
        <dbReference type="EMBL" id="MDR7277177.1"/>
    </source>
</evidence>
<name>A0AAE3YQ22_9ACTN</name>